<evidence type="ECO:0000259" key="4">
    <source>
        <dbReference type="SMART" id="SM00967"/>
    </source>
</evidence>
<dbReference type="InterPro" id="IPR051259">
    <property type="entry name" value="rRNA_Methyltransferase"/>
</dbReference>
<dbReference type="PANTHER" id="PTHR43191">
    <property type="entry name" value="RRNA METHYLTRANSFERASE 3"/>
    <property type="match status" value="1"/>
</dbReference>
<dbReference type="Pfam" id="PF22435">
    <property type="entry name" value="MRM3-like_sub_bind"/>
    <property type="match status" value="1"/>
</dbReference>
<keyword evidence="2 5" id="KW-0489">Methyltransferase</keyword>
<keyword evidence="3 5" id="KW-0808">Transferase</keyword>
<dbReference type="OrthoDB" id="9794400at2"/>
<dbReference type="Gene3D" id="3.40.1280.10">
    <property type="match status" value="1"/>
</dbReference>
<dbReference type="SMART" id="SM00967">
    <property type="entry name" value="SpoU_sub_bind"/>
    <property type="match status" value="1"/>
</dbReference>
<dbReference type="Proteomes" id="UP000256329">
    <property type="component" value="Unassembled WGS sequence"/>
</dbReference>
<dbReference type="RefSeq" id="WP_115792912.1">
    <property type="nucleotide sequence ID" value="NZ_QSLN01000010.1"/>
</dbReference>
<proteinExistence type="inferred from homology"/>
<keyword evidence="6" id="KW-1185">Reference proteome</keyword>
<organism evidence="5 6">
    <name type="scientific">Ammonifex thiophilus</name>
    <dbReference type="NCBI Taxonomy" id="444093"/>
    <lineage>
        <taxon>Bacteria</taxon>
        <taxon>Bacillati</taxon>
        <taxon>Bacillota</taxon>
        <taxon>Clostridia</taxon>
        <taxon>Thermoanaerobacterales</taxon>
        <taxon>Thermoanaerobacteraceae</taxon>
        <taxon>Ammonifex</taxon>
    </lineage>
</organism>
<dbReference type="SUPFAM" id="SSF75217">
    <property type="entry name" value="alpha/beta knot"/>
    <property type="match status" value="1"/>
</dbReference>
<dbReference type="InterPro" id="IPR029028">
    <property type="entry name" value="Alpha/beta_knot_MTases"/>
</dbReference>
<gene>
    <name evidence="5" type="ORF">DXX99_07670</name>
</gene>
<evidence type="ECO:0000313" key="5">
    <source>
        <dbReference type="EMBL" id="RDV82469.1"/>
    </source>
</evidence>
<dbReference type="Gene3D" id="3.30.1330.30">
    <property type="match status" value="1"/>
</dbReference>
<dbReference type="SUPFAM" id="SSF55315">
    <property type="entry name" value="L30e-like"/>
    <property type="match status" value="1"/>
</dbReference>
<comment type="similarity">
    <text evidence="1">Belongs to the class IV-like SAM-binding methyltransferase superfamily. RNA methyltransferase TrmH family.</text>
</comment>
<dbReference type="InterPro" id="IPR053888">
    <property type="entry name" value="MRM3-like_sub_bind"/>
</dbReference>
<dbReference type="PANTHER" id="PTHR43191:SF2">
    <property type="entry name" value="RRNA METHYLTRANSFERASE 3, MITOCHONDRIAL"/>
    <property type="match status" value="1"/>
</dbReference>
<dbReference type="GO" id="GO:0008173">
    <property type="term" value="F:RNA methyltransferase activity"/>
    <property type="evidence" value="ECO:0007669"/>
    <property type="project" value="InterPro"/>
</dbReference>
<evidence type="ECO:0000256" key="3">
    <source>
        <dbReference type="ARBA" id="ARBA00022679"/>
    </source>
</evidence>
<dbReference type="Pfam" id="PF00588">
    <property type="entry name" value="SpoU_methylase"/>
    <property type="match status" value="1"/>
</dbReference>
<dbReference type="InterPro" id="IPR013123">
    <property type="entry name" value="SpoU_subst-bd"/>
</dbReference>
<dbReference type="GO" id="GO:0005737">
    <property type="term" value="C:cytoplasm"/>
    <property type="evidence" value="ECO:0007669"/>
    <property type="project" value="UniProtKB-ARBA"/>
</dbReference>
<reference evidence="5 6" key="1">
    <citation type="submission" date="2018-08" db="EMBL/GenBank/DDBJ databases">
        <title>Form III RuBisCO-mediated autotrophy in Thermodesulfobium bacteria.</title>
        <authorList>
            <person name="Toshchakov S.V."/>
            <person name="Kublanov I.V."/>
            <person name="Frolov E."/>
            <person name="Bonch-Osmolovskaya E.A."/>
            <person name="Tourova T.P."/>
            <person name="Chernych N.A."/>
            <person name="Lebedinsky A.V."/>
        </authorList>
    </citation>
    <scope>NUCLEOTIDE SEQUENCE [LARGE SCALE GENOMIC DNA]</scope>
    <source>
        <strain evidence="5 6">SR</strain>
    </source>
</reference>
<evidence type="ECO:0000313" key="6">
    <source>
        <dbReference type="Proteomes" id="UP000256329"/>
    </source>
</evidence>
<accession>A0A3D8P480</accession>
<sequence length="266" mass="28203">MLTVLGKHNPRVKALLRLAQKKGREKTGEFLVEGPHLVAEALRYGKVKALYLTPEFASSPEGEELIRAAEARKVEIFGLPPQLLARAAATATPQGVLAVVEIPSTPLSSLLQAELPLLVVVDGLQDPGNLGAIVRTAQAVAATGVVALKDSVDPFHPRAVRATAGAIFRLPVVKGPSAEELLPLLREAGIELVMADPHGGVPFYAHSFLAPTALIIGSEGRGPGPVWSAHAHRVHIPMPGGTESLNAAIAAALLLYEAARQRYRWR</sequence>
<dbReference type="InterPro" id="IPR029064">
    <property type="entry name" value="Ribosomal_eL30-like_sf"/>
</dbReference>
<comment type="caution">
    <text evidence="5">The sequence shown here is derived from an EMBL/GenBank/DDBJ whole genome shotgun (WGS) entry which is preliminary data.</text>
</comment>
<feature type="domain" description="RNA 2-O ribose methyltransferase substrate binding" evidence="4">
    <location>
        <begin position="31"/>
        <end position="106"/>
    </location>
</feature>
<dbReference type="AlphaFoldDB" id="A0A3D8P480"/>
<protein>
    <submittedName>
        <fullName evidence="5">RNA methyltransferase</fullName>
    </submittedName>
</protein>
<name>A0A3D8P480_9THEO</name>
<dbReference type="InterPro" id="IPR029026">
    <property type="entry name" value="tRNA_m1G_MTases_N"/>
</dbReference>
<evidence type="ECO:0000256" key="1">
    <source>
        <dbReference type="ARBA" id="ARBA00007228"/>
    </source>
</evidence>
<dbReference type="EMBL" id="QSLN01000010">
    <property type="protein sequence ID" value="RDV82469.1"/>
    <property type="molecule type" value="Genomic_DNA"/>
</dbReference>
<dbReference type="CDD" id="cd18095">
    <property type="entry name" value="SpoU-like_rRNA-MTase"/>
    <property type="match status" value="1"/>
</dbReference>
<dbReference type="InterPro" id="IPR001537">
    <property type="entry name" value="SpoU_MeTrfase"/>
</dbReference>
<dbReference type="GO" id="GO:0003723">
    <property type="term" value="F:RNA binding"/>
    <property type="evidence" value="ECO:0007669"/>
    <property type="project" value="InterPro"/>
</dbReference>
<dbReference type="GO" id="GO:0006396">
    <property type="term" value="P:RNA processing"/>
    <property type="evidence" value="ECO:0007669"/>
    <property type="project" value="InterPro"/>
</dbReference>
<evidence type="ECO:0000256" key="2">
    <source>
        <dbReference type="ARBA" id="ARBA00022603"/>
    </source>
</evidence>
<dbReference type="GO" id="GO:0032259">
    <property type="term" value="P:methylation"/>
    <property type="evidence" value="ECO:0007669"/>
    <property type="project" value="UniProtKB-KW"/>
</dbReference>